<reference evidence="2" key="1">
    <citation type="submission" date="2023-07" db="EMBL/GenBank/DDBJ databases">
        <title>A chromosome-level genome assembly of Lolium multiflorum.</title>
        <authorList>
            <person name="Chen Y."/>
            <person name="Copetti D."/>
            <person name="Kolliker R."/>
            <person name="Studer B."/>
        </authorList>
    </citation>
    <scope>NUCLEOTIDE SEQUENCE</scope>
    <source>
        <strain evidence="2">02402/16</strain>
        <tissue evidence="2">Leaf</tissue>
    </source>
</reference>
<proteinExistence type="predicted"/>
<dbReference type="EMBL" id="JAUUTY010000003">
    <property type="protein sequence ID" value="KAK1666298.1"/>
    <property type="molecule type" value="Genomic_DNA"/>
</dbReference>
<organism evidence="2 3">
    <name type="scientific">Lolium multiflorum</name>
    <name type="common">Italian ryegrass</name>
    <name type="synonym">Lolium perenne subsp. multiflorum</name>
    <dbReference type="NCBI Taxonomy" id="4521"/>
    <lineage>
        <taxon>Eukaryota</taxon>
        <taxon>Viridiplantae</taxon>
        <taxon>Streptophyta</taxon>
        <taxon>Embryophyta</taxon>
        <taxon>Tracheophyta</taxon>
        <taxon>Spermatophyta</taxon>
        <taxon>Magnoliopsida</taxon>
        <taxon>Liliopsida</taxon>
        <taxon>Poales</taxon>
        <taxon>Poaceae</taxon>
        <taxon>BOP clade</taxon>
        <taxon>Pooideae</taxon>
        <taxon>Poodae</taxon>
        <taxon>Poeae</taxon>
        <taxon>Poeae Chloroplast Group 2 (Poeae type)</taxon>
        <taxon>Loliodinae</taxon>
        <taxon>Loliinae</taxon>
        <taxon>Lolium</taxon>
    </lineage>
</organism>
<evidence type="ECO:0000313" key="3">
    <source>
        <dbReference type="Proteomes" id="UP001231189"/>
    </source>
</evidence>
<feature type="region of interest" description="Disordered" evidence="1">
    <location>
        <begin position="244"/>
        <end position="264"/>
    </location>
</feature>
<dbReference type="AlphaFoldDB" id="A0AAD8SXR3"/>
<sequence length="312" mass="35285">MVATGRDTVTEVDPASGLPVLPKDVAKGYGNQLAAILREVVNLNETDLRGKNKAHLRVQLIASYKYMVRKLIAEGKGFEEVHSSFPHVTQADFDAFLANEELQATKNRKLWGKEMRELNIGNHNLGSRGYEGKEPYWAKEDEANINADIENPWLKYKDPLERRFIRSRYHKKKLTGELVTDPKVVTDIIWFTNDKKVLALEKKLEEERQRLSQCDEGSSSQASMGRVAWDKPLVRAINLVNEHSPTRRPHRGRVAGAGTGHKHGHYGLSSADDATHVRWEPQEEGVVHSSKFSLRKKPRFIEPGGAKKHVEG</sequence>
<evidence type="ECO:0000256" key="1">
    <source>
        <dbReference type="SAM" id="MobiDB-lite"/>
    </source>
</evidence>
<evidence type="ECO:0000313" key="2">
    <source>
        <dbReference type="EMBL" id="KAK1666298.1"/>
    </source>
</evidence>
<keyword evidence="3" id="KW-1185">Reference proteome</keyword>
<accession>A0AAD8SXR3</accession>
<comment type="caution">
    <text evidence="2">The sequence shown here is derived from an EMBL/GenBank/DDBJ whole genome shotgun (WGS) entry which is preliminary data.</text>
</comment>
<gene>
    <name evidence="2" type="ORF">QYE76_054457</name>
</gene>
<dbReference type="Proteomes" id="UP001231189">
    <property type="component" value="Unassembled WGS sequence"/>
</dbReference>
<name>A0AAD8SXR3_LOLMU</name>
<protein>
    <submittedName>
        <fullName evidence="2">Uncharacterized protein</fullName>
    </submittedName>
</protein>